<dbReference type="AlphaFoldDB" id="A0A7Y9I3K6"/>
<evidence type="ECO:0000313" key="2">
    <source>
        <dbReference type="EMBL" id="NYE69563.1"/>
    </source>
</evidence>
<dbReference type="Proteomes" id="UP000569914">
    <property type="component" value="Unassembled WGS sequence"/>
</dbReference>
<organism evidence="2 3">
    <name type="scientific">Microlunatus parietis</name>
    <dbReference type="NCBI Taxonomy" id="682979"/>
    <lineage>
        <taxon>Bacteria</taxon>
        <taxon>Bacillati</taxon>
        <taxon>Actinomycetota</taxon>
        <taxon>Actinomycetes</taxon>
        <taxon>Propionibacteriales</taxon>
        <taxon>Propionibacteriaceae</taxon>
        <taxon>Microlunatus</taxon>
    </lineage>
</organism>
<name>A0A7Y9I3K6_9ACTN</name>
<sequence length="174" mass="18824">MAAPDEVERARAEQTRLYGDTLQRLVGRYCAALGLSQGKLAELLGVSAPMLSQLINGHRVKLANPASGERLRLLHEAVADVELGRLTPVEAMAQVTEDRSGDVLTARTRSVSRNTVRQVQEVFRLAAGADEYAAVAAEVRDRHPAVADLLLAYGVSRTDDALRHFARITGSNVP</sequence>
<dbReference type="SMART" id="SM00530">
    <property type="entry name" value="HTH_XRE"/>
    <property type="match status" value="1"/>
</dbReference>
<dbReference type="CDD" id="cd00093">
    <property type="entry name" value="HTH_XRE"/>
    <property type="match status" value="1"/>
</dbReference>
<dbReference type="GO" id="GO:0003677">
    <property type="term" value="F:DNA binding"/>
    <property type="evidence" value="ECO:0007669"/>
    <property type="project" value="InterPro"/>
</dbReference>
<dbReference type="InterPro" id="IPR001387">
    <property type="entry name" value="Cro/C1-type_HTH"/>
</dbReference>
<reference evidence="2 3" key="1">
    <citation type="submission" date="2020-07" db="EMBL/GenBank/DDBJ databases">
        <title>Sequencing the genomes of 1000 actinobacteria strains.</title>
        <authorList>
            <person name="Klenk H.-P."/>
        </authorList>
    </citation>
    <scope>NUCLEOTIDE SEQUENCE [LARGE SCALE GENOMIC DNA]</scope>
    <source>
        <strain evidence="2 3">DSM 22083</strain>
    </source>
</reference>
<evidence type="ECO:0000259" key="1">
    <source>
        <dbReference type="PROSITE" id="PS50943"/>
    </source>
</evidence>
<dbReference type="PROSITE" id="PS50943">
    <property type="entry name" value="HTH_CROC1"/>
    <property type="match status" value="1"/>
</dbReference>
<dbReference type="Pfam" id="PF01381">
    <property type="entry name" value="HTH_3"/>
    <property type="match status" value="1"/>
</dbReference>
<dbReference type="SUPFAM" id="SSF47413">
    <property type="entry name" value="lambda repressor-like DNA-binding domains"/>
    <property type="match status" value="1"/>
</dbReference>
<accession>A0A7Y9I3K6</accession>
<gene>
    <name evidence="2" type="ORF">BKA15_000892</name>
</gene>
<comment type="caution">
    <text evidence="2">The sequence shown here is derived from an EMBL/GenBank/DDBJ whole genome shotgun (WGS) entry which is preliminary data.</text>
</comment>
<dbReference type="EMBL" id="JACCBU010000001">
    <property type="protein sequence ID" value="NYE69563.1"/>
    <property type="molecule type" value="Genomic_DNA"/>
</dbReference>
<protein>
    <submittedName>
        <fullName evidence="2">Transcriptional regulator with XRE-family HTH domain</fullName>
    </submittedName>
</protein>
<dbReference type="Gene3D" id="1.10.260.40">
    <property type="entry name" value="lambda repressor-like DNA-binding domains"/>
    <property type="match status" value="1"/>
</dbReference>
<dbReference type="InterPro" id="IPR010982">
    <property type="entry name" value="Lambda_DNA-bd_dom_sf"/>
</dbReference>
<dbReference type="RefSeq" id="WP_179748417.1">
    <property type="nucleotide sequence ID" value="NZ_JACCBU010000001.1"/>
</dbReference>
<evidence type="ECO:0000313" key="3">
    <source>
        <dbReference type="Proteomes" id="UP000569914"/>
    </source>
</evidence>
<proteinExistence type="predicted"/>
<keyword evidence="3" id="KW-1185">Reference proteome</keyword>
<feature type="domain" description="HTH cro/C1-type" evidence="1">
    <location>
        <begin position="32"/>
        <end position="59"/>
    </location>
</feature>